<dbReference type="Pfam" id="PF13424">
    <property type="entry name" value="TPR_12"/>
    <property type="match status" value="1"/>
</dbReference>
<feature type="domain" description="STI1" evidence="7">
    <location>
        <begin position="536"/>
        <end position="575"/>
    </location>
</feature>
<feature type="repeat" description="TPR" evidence="5">
    <location>
        <begin position="72"/>
        <end position="105"/>
    </location>
</feature>
<dbReference type="InterPro" id="IPR019734">
    <property type="entry name" value="TPR_rpt"/>
</dbReference>
<dbReference type="InterPro" id="IPR041243">
    <property type="entry name" value="STI1/HOP_DP"/>
</dbReference>
<dbReference type="InterPro" id="IPR013105">
    <property type="entry name" value="TPR_2"/>
</dbReference>
<dbReference type="PANTHER" id="PTHR22904">
    <property type="entry name" value="TPR REPEAT CONTAINING PROTEIN"/>
    <property type="match status" value="1"/>
</dbReference>
<evidence type="ECO:0000256" key="4">
    <source>
        <dbReference type="ARBA" id="ARBA00022803"/>
    </source>
</evidence>
<name>A0ABR4DLV0_9PEZI</name>
<dbReference type="SMART" id="SM00727">
    <property type="entry name" value="STI1"/>
    <property type="match status" value="2"/>
</dbReference>
<gene>
    <name evidence="8" type="ORF">VTJ83DRAFT_716</name>
</gene>
<dbReference type="InterPro" id="IPR011990">
    <property type="entry name" value="TPR-like_helical_dom_sf"/>
</dbReference>
<dbReference type="Gene3D" id="1.25.40.10">
    <property type="entry name" value="Tetratricopeptide repeat domain"/>
    <property type="match status" value="3"/>
</dbReference>
<dbReference type="Pfam" id="PF17830">
    <property type="entry name" value="STI1-HOP_DP"/>
    <property type="match status" value="2"/>
</dbReference>
<keyword evidence="2" id="KW-0963">Cytoplasm</keyword>
<dbReference type="EMBL" id="JAZGUE010000001">
    <property type="protein sequence ID" value="KAL2271345.1"/>
    <property type="molecule type" value="Genomic_DNA"/>
</dbReference>
<dbReference type="SMART" id="SM00028">
    <property type="entry name" value="TPR"/>
    <property type="match status" value="9"/>
</dbReference>
<dbReference type="PANTHER" id="PTHR22904:SF523">
    <property type="entry name" value="STRESS-INDUCED-PHOSPHOPROTEIN 1"/>
    <property type="match status" value="1"/>
</dbReference>
<feature type="compositionally biased region" description="Basic and acidic residues" evidence="6">
    <location>
        <begin position="252"/>
        <end position="268"/>
    </location>
</feature>
<evidence type="ECO:0000256" key="6">
    <source>
        <dbReference type="SAM" id="MobiDB-lite"/>
    </source>
</evidence>
<evidence type="ECO:0000256" key="3">
    <source>
        <dbReference type="ARBA" id="ARBA00022737"/>
    </source>
</evidence>
<evidence type="ECO:0000256" key="2">
    <source>
        <dbReference type="ARBA" id="ARBA00022490"/>
    </source>
</evidence>
<dbReference type="Proteomes" id="UP001600064">
    <property type="component" value="Unassembled WGS sequence"/>
</dbReference>
<keyword evidence="9" id="KW-1185">Reference proteome</keyword>
<dbReference type="Gene3D" id="1.10.260.100">
    <property type="match status" value="2"/>
</dbReference>
<keyword evidence="4 5" id="KW-0802">TPR repeat</keyword>
<reference evidence="8 9" key="1">
    <citation type="journal article" date="2024" name="Commun. Biol.">
        <title>Comparative genomic analysis of thermophilic fungi reveals convergent evolutionary adaptations and gene losses.</title>
        <authorList>
            <person name="Steindorff A.S."/>
            <person name="Aguilar-Pontes M.V."/>
            <person name="Robinson A.J."/>
            <person name="Andreopoulos B."/>
            <person name="LaButti K."/>
            <person name="Kuo A."/>
            <person name="Mondo S."/>
            <person name="Riley R."/>
            <person name="Otillar R."/>
            <person name="Haridas S."/>
            <person name="Lipzen A."/>
            <person name="Grimwood J."/>
            <person name="Schmutz J."/>
            <person name="Clum A."/>
            <person name="Reid I.D."/>
            <person name="Moisan M.C."/>
            <person name="Butler G."/>
            <person name="Nguyen T.T.M."/>
            <person name="Dewar K."/>
            <person name="Conant G."/>
            <person name="Drula E."/>
            <person name="Henrissat B."/>
            <person name="Hansel C."/>
            <person name="Singer S."/>
            <person name="Hutchinson M.I."/>
            <person name="de Vries R.P."/>
            <person name="Natvig D.O."/>
            <person name="Powell A.J."/>
            <person name="Tsang A."/>
            <person name="Grigoriev I.V."/>
        </authorList>
    </citation>
    <scope>NUCLEOTIDE SEQUENCE [LARGE SCALE GENOMIC DNA]</scope>
    <source>
        <strain evidence="8 9">ATCC 22073</strain>
    </source>
</reference>
<feature type="compositionally biased region" description="Basic and acidic residues" evidence="6">
    <location>
        <begin position="222"/>
        <end position="239"/>
    </location>
</feature>
<comment type="caution">
    <text evidence="8">The sequence shown here is derived from an EMBL/GenBank/DDBJ whole genome shotgun (WGS) entry which is preliminary data.</text>
</comment>
<evidence type="ECO:0000313" key="9">
    <source>
        <dbReference type="Proteomes" id="UP001600064"/>
    </source>
</evidence>
<protein>
    <recommendedName>
        <fullName evidence="7">STI1 domain-containing protein</fullName>
    </recommendedName>
</protein>
<proteinExistence type="predicted"/>
<keyword evidence="3" id="KW-0677">Repeat</keyword>
<feature type="region of interest" description="Disordered" evidence="6">
    <location>
        <begin position="202"/>
        <end position="268"/>
    </location>
</feature>
<feature type="repeat" description="TPR" evidence="5">
    <location>
        <begin position="336"/>
        <end position="369"/>
    </location>
</feature>
<organism evidence="8 9">
    <name type="scientific">Remersonia thermophila</name>
    <dbReference type="NCBI Taxonomy" id="72144"/>
    <lineage>
        <taxon>Eukaryota</taxon>
        <taxon>Fungi</taxon>
        <taxon>Dikarya</taxon>
        <taxon>Ascomycota</taxon>
        <taxon>Pezizomycotina</taxon>
        <taxon>Sordariomycetes</taxon>
        <taxon>Sordariomycetidae</taxon>
        <taxon>Sordariales</taxon>
        <taxon>Sordariales incertae sedis</taxon>
        <taxon>Remersonia</taxon>
    </lineage>
</organism>
<dbReference type="PROSITE" id="PS50293">
    <property type="entry name" value="TPR_REGION"/>
    <property type="match status" value="1"/>
</dbReference>
<dbReference type="Pfam" id="PF07719">
    <property type="entry name" value="TPR_2"/>
    <property type="match status" value="2"/>
</dbReference>
<comment type="subcellular location">
    <subcellularLocation>
        <location evidence="1">Cytoplasm</location>
    </subcellularLocation>
</comment>
<feature type="domain" description="STI1" evidence="7">
    <location>
        <begin position="141"/>
        <end position="180"/>
    </location>
</feature>
<dbReference type="Pfam" id="PF13432">
    <property type="entry name" value="TPR_16"/>
    <property type="match status" value="1"/>
</dbReference>
<accession>A0ABR4DLV0</accession>
<dbReference type="RefSeq" id="XP_070870069.1">
    <property type="nucleotide sequence ID" value="XM_071013951.1"/>
</dbReference>
<evidence type="ECO:0000256" key="5">
    <source>
        <dbReference type="PROSITE-ProRule" id="PRU00339"/>
    </source>
</evidence>
<evidence type="ECO:0000259" key="7">
    <source>
        <dbReference type="SMART" id="SM00727"/>
    </source>
</evidence>
<dbReference type="GeneID" id="98128595"/>
<feature type="repeat" description="TPR" evidence="5">
    <location>
        <begin position="464"/>
        <end position="497"/>
    </location>
</feature>
<sequence>MSTAEELKALGNKAIAAKNFDEAIDKFTQAIALDPSNHILYSNRSAAHASKKDWENALSDATKTTELKPDWPKGWGRKGAALYGKGDLLGAHDAYEQGLKLDPNNAGMKNDLASVKRAMENEAGGPGGFDPTKGLGAMFKDPNLLQKLASNPKTSGLLADPSFMAKLQAIQQNPNNMQDLFSDPRMIQVLGVLMGVDMELRDSADGVPTGSGSSRVEPEEDVPMKEAPPPKKEEPKPAPEPEPEPEELDEEALAKQKAKEEADKEKALGTENYKKRNFDEAIKHYQAAWDLHKDIVYLNNLGAAYFEKGDYQACIDTCTKAAEEGRGLLADFKVIAKSYARIGTAYEKTGDYAQAIEFYNKSLREHRTPEVVNKLRAAERAKIEAARKAYIDPVKAEEAREEGNKKFKESDWPGAVAAYTEMIKRAPEDPRGYSNRAAAFVKLLEFPSALDDCDMAIKKDPKFIRAYIRKAQAYFGMREYSKSVDACTEALKVDAEHHNGANAKEIETQQQKAFSAMYAARENETEEQTRERIMRDPEIMGIMQDPVMQAILQQAQSDPAALAEHMKNQTVRTKIQKLIAAGVIRVGR</sequence>
<evidence type="ECO:0000313" key="8">
    <source>
        <dbReference type="EMBL" id="KAL2271345.1"/>
    </source>
</evidence>
<feature type="repeat" description="TPR" evidence="5">
    <location>
        <begin position="4"/>
        <end position="37"/>
    </location>
</feature>
<dbReference type="InterPro" id="IPR006636">
    <property type="entry name" value="STI1_HS-bd"/>
</dbReference>
<evidence type="ECO:0000256" key="1">
    <source>
        <dbReference type="ARBA" id="ARBA00004496"/>
    </source>
</evidence>
<feature type="compositionally biased region" description="Acidic residues" evidence="6">
    <location>
        <begin position="241"/>
        <end position="251"/>
    </location>
</feature>
<dbReference type="Pfam" id="PF13181">
    <property type="entry name" value="TPR_8"/>
    <property type="match status" value="1"/>
</dbReference>
<dbReference type="PROSITE" id="PS50005">
    <property type="entry name" value="TPR"/>
    <property type="match status" value="4"/>
</dbReference>
<dbReference type="SUPFAM" id="SSF48452">
    <property type="entry name" value="TPR-like"/>
    <property type="match status" value="3"/>
</dbReference>